<feature type="compositionally biased region" description="Low complexity" evidence="1">
    <location>
        <begin position="89"/>
        <end position="108"/>
    </location>
</feature>
<evidence type="ECO:0000313" key="3">
    <source>
        <dbReference type="EMBL" id="AFZ55830.1"/>
    </source>
</evidence>
<gene>
    <name evidence="3" type="ordered locus">Anacy_0223</name>
</gene>
<dbReference type="HOGENOM" id="CLU_1010623_0_0_3"/>
<dbReference type="PATRIC" id="fig|272123.3.peg.241"/>
<evidence type="ECO:0000256" key="2">
    <source>
        <dbReference type="SAM" id="SignalP"/>
    </source>
</evidence>
<dbReference type="Proteomes" id="UP000010474">
    <property type="component" value="Chromosome"/>
</dbReference>
<evidence type="ECO:0000256" key="1">
    <source>
        <dbReference type="SAM" id="MobiDB-lite"/>
    </source>
</evidence>
<dbReference type="eggNOG" id="ENOG50309C4">
    <property type="taxonomic scope" value="Bacteria"/>
</dbReference>
<name>K9ZBT6_ANACC</name>
<protein>
    <recommendedName>
        <fullName evidence="5">DUF1400 domain-containing protein</fullName>
    </recommendedName>
</protein>
<dbReference type="EMBL" id="CP003659">
    <property type="protein sequence ID" value="AFZ55830.1"/>
    <property type="molecule type" value="Genomic_DNA"/>
</dbReference>
<feature type="compositionally biased region" description="Low complexity" evidence="1">
    <location>
        <begin position="44"/>
        <end position="58"/>
    </location>
</feature>
<reference evidence="4" key="1">
    <citation type="journal article" date="2013" name="Proc. Natl. Acad. Sci. U.S.A.">
        <title>Improving the coverage of the cyanobacterial phylum using diversity-driven genome sequencing.</title>
        <authorList>
            <person name="Shih P.M."/>
            <person name="Wu D."/>
            <person name="Latifi A."/>
            <person name="Axen S.D."/>
            <person name="Fewer D.P."/>
            <person name="Talla E."/>
            <person name="Calteau A."/>
            <person name="Cai F."/>
            <person name="Tandeau de Marsac N."/>
            <person name="Rippka R."/>
            <person name="Herdman M."/>
            <person name="Sivonen K."/>
            <person name="Coursin T."/>
            <person name="Laurent T."/>
            <person name="Goodwin L."/>
            <person name="Nolan M."/>
            <person name="Davenport K.W."/>
            <person name="Han C.S."/>
            <person name="Rubin E.M."/>
            <person name="Eisen J.A."/>
            <person name="Woyke T."/>
            <person name="Gugger M."/>
            <person name="Kerfeld C.A."/>
        </authorList>
    </citation>
    <scope>NUCLEOTIDE SEQUENCE [LARGE SCALE GENOMIC DNA]</scope>
    <source>
        <strain evidence="4">ATCC 27899 / PCC 7122</strain>
    </source>
</reference>
<organism evidence="3 4">
    <name type="scientific">Anabaena cylindrica (strain ATCC 27899 / PCC 7122)</name>
    <dbReference type="NCBI Taxonomy" id="272123"/>
    <lineage>
        <taxon>Bacteria</taxon>
        <taxon>Bacillati</taxon>
        <taxon>Cyanobacteriota</taxon>
        <taxon>Cyanophyceae</taxon>
        <taxon>Nostocales</taxon>
        <taxon>Nostocaceae</taxon>
        <taxon>Anabaena</taxon>
    </lineage>
</organism>
<evidence type="ECO:0000313" key="4">
    <source>
        <dbReference type="Proteomes" id="UP000010474"/>
    </source>
</evidence>
<keyword evidence="2" id="KW-0732">Signal</keyword>
<feature type="region of interest" description="Disordered" evidence="1">
    <location>
        <begin position="28"/>
        <end position="108"/>
    </location>
</feature>
<feature type="chain" id="PRO_5030173304" description="DUF1400 domain-containing protein" evidence="2">
    <location>
        <begin position="30"/>
        <end position="275"/>
    </location>
</feature>
<sequence length="275" mass="28285">MLKIRTFFLALACAPLISLSLHLTNQVQAGSPSKGQAGSGSGGATPPTNYHPSPSKGQAGSGSGGGNTNHPGQSPSKGQAGSGSGGGNTNPPSQSPSKGQAGSGSGANSSNIIVTKELDGSIKITLLPDAVKRLNDIAARLRASGRDSRFTRVKAILLQRYFVLNGIHPPLAKAFTSVLPNIFLTSSDASTTPNLPSVQLPQGKLIASIKALKAGLTIAEANEAPTVNVDKLNEAINIHNKIVLESDPATFQQLVRNSDFVEIGKALTELRAAIQ</sequence>
<dbReference type="KEGG" id="acy:Anacy_0223"/>
<dbReference type="RefSeq" id="WP_015212486.1">
    <property type="nucleotide sequence ID" value="NC_019771.1"/>
</dbReference>
<keyword evidence="4" id="KW-1185">Reference proteome</keyword>
<dbReference type="AlphaFoldDB" id="K9ZBT6"/>
<dbReference type="OrthoDB" id="517883at2"/>
<proteinExistence type="predicted"/>
<accession>K9ZBT6</accession>
<evidence type="ECO:0008006" key="5">
    <source>
        <dbReference type="Google" id="ProtNLM"/>
    </source>
</evidence>
<feature type="signal peptide" evidence="2">
    <location>
        <begin position="1"/>
        <end position="29"/>
    </location>
</feature>